<protein>
    <submittedName>
        <fullName evidence="1">Uncharacterized protein</fullName>
    </submittedName>
</protein>
<evidence type="ECO:0000313" key="1">
    <source>
        <dbReference type="EMBL" id="NMG18626.1"/>
    </source>
</evidence>
<reference evidence="1 2" key="1">
    <citation type="submission" date="2018-06" db="EMBL/GenBank/DDBJ databases">
        <title>Comparative genomics of Brasilonema spp. strains.</title>
        <authorList>
            <person name="Alvarenga D.O."/>
            <person name="Fiore M.F."/>
            <person name="Varani A.M."/>
        </authorList>
    </citation>
    <scope>NUCLEOTIDE SEQUENCE [LARGE SCALE GENOMIC DNA]</scope>
    <source>
        <strain evidence="1 2">SPC951</strain>
    </source>
</reference>
<dbReference type="RefSeq" id="WP_169153915.1">
    <property type="nucleotide sequence ID" value="NZ_CAWPJE010000341.1"/>
</dbReference>
<name>A0ABX1P3U5_9CYAN</name>
<gene>
    <name evidence="1" type="ORF">DP116_03860</name>
</gene>
<evidence type="ECO:0000313" key="2">
    <source>
        <dbReference type="Proteomes" id="UP000718564"/>
    </source>
</evidence>
<dbReference type="EMBL" id="QMEB01000017">
    <property type="protein sequence ID" value="NMG18626.1"/>
    <property type="molecule type" value="Genomic_DNA"/>
</dbReference>
<accession>A0ABX1P3U5</accession>
<dbReference type="Proteomes" id="UP000718564">
    <property type="component" value="Unassembled WGS sequence"/>
</dbReference>
<proteinExistence type="predicted"/>
<comment type="caution">
    <text evidence="1">The sequence shown here is derived from an EMBL/GenBank/DDBJ whole genome shotgun (WGS) entry which is preliminary data.</text>
</comment>
<keyword evidence="2" id="KW-1185">Reference proteome</keyword>
<organism evidence="1 2">
    <name type="scientific">Brasilonema bromeliae SPC951</name>
    <dbReference type="NCBI Taxonomy" id="385972"/>
    <lineage>
        <taxon>Bacteria</taxon>
        <taxon>Bacillati</taxon>
        <taxon>Cyanobacteriota</taxon>
        <taxon>Cyanophyceae</taxon>
        <taxon>Nostocales</taxon>
        <taxon>Scytonemataceae</taxon>
        <taxon>Brasilonema</taxon>
        <taxon>Bromeliae group (in: Brasilonema)</taxon>
    </lineage>
</organism>
<sequence length="148" mass="16818">MTNPIVALSSAEILKLAFNEFIKSSAGEAAKKLTTEALSKANELRHKIVSRFKDRQNVKAEKAITAVQEQHSVEALHKLTTYLDDEMDEEPSFADDLRQLAQQIINIQKISQEQLQFGEMKQLNRDNAKGFQVQANRIDRIGDDYTKK</sequence>